<keyword evidence="13" id="KW-0679">Respiratory chain</keyword>
<evidence type="ECO:0000256" key="3">
    <source>
        <dbReference type="ARBA" id="ARBA00012944"/>
    </source>
</evidence>
<dbReference type="EMBL" id="MG193473">
    <property type="protein sequence ID" value="AXS66126.1"/>
    <property type="molecule type" value="Genomic_DNA"/>
</dbReference>
<comment type="similarity">
    <text evidence="2 13">Belongs to the complex I subunit 3 family.</text>
</comment>
<feature type="transmembrane region" description="Helical" evidence="13">
    <location>
        <begin position="6"/>
        <end position="25"/>
    </location>
</feature>
<comment type="function">
    <text evidence="13">Core subunit of the mitochondrial membrane respiratory chain NADH dehydrogenase (Complex I) which catalyzes electron transfer from NADH through the respiratory chain, using ubiquinone as an electron acceptor. Essential for the catalytic activity of complex I.</text>
</comment>
<feature type="transmembrane region" description="Helical" evidence="13">
    <location>
        <begin position="84"/>
        <end position="105"/>
    </location>
</feature>
<geneLocation type="mitochondrion" evidence="14"/>
<keyword evidence="9 13" id="KW-0520">NAD</keyword>
<keyword evidence="6 13" id="KW-0812">Transmembrane</keyword>
<evidence type="ECO:0000256" key="1">
    <source>
        <dbReference type="ARBA" id="ARBA00004141"/>
    </source>
</evidence>
<evidence type="ECO:0000256" key="13">
    <source>
        <dbReference type="RuleBase" id="RU003640"/>
    </source>
</evidence>
<dbReference type="GO" id="GO:0030964">
    <property type="term" value="C:NADH dehydrogenase complex"/>
    <property type="evidence" value="ECO:0007669"/>
    <property type="project" value="TreeGrafter"/>
</dbReference>
<evidence type="ECO:0000256" key="11">
    <source>
        <dbReference type="ARBA" id="ARBA00023136"/>
    </source>
</evidence>
<dbReference type="InterPro" id="IPR038430">
    <property type="entry name" value="NDAH_ubi_oxred_su3_sf"/>
</dbReference>
<dbReference type="InterPro" id="IPR000440">
    <property type="entry name" value="NADH_UbQ/plastoQ_OxRdtase_su3"/>
</dbReference>
<proteinExistence type="inferred from homology"/>
<keyword evidence="13" id="KW-0249">Electron transport</keyword>
<evidence type="ECO:0000256" key="12">
    <source>
        <dbReference type="ARBA" id="ARBA00049551"/>
    </source>
</evidence>
<organism evidence="14">
    <name type="scientific">Chrysomeloidea sp. 8 KM-2017</name>
    <dbReference type="NCBI Taxonomy" id="2219302"/>
    <lineage>
        <taxon>Eukaryota</taxon>
        <taxon>Metazoa</taxon>
        <taxon>Ecdysozoa</taxon>
        <taxon>Arthropoda</taxon>
        <taxon>Hexapoda</taxon>
        <taxon>Insecta</taxon>
        <taxon>Pterygota</taxon>
        <taxon>Neoptera</taxon>
        <taxon>Endopterygota</taxon>
        <taxon>Coleoptera</taxon>
        <taxon>Polyphaga</taxon>
        <taxon>Cucujiformia</taxon>
        <taxon>Chrysomeloidea</taxon>
    </lineage>
</organism>
<dbReference type="PANTHER" id="PTHR11058:SF9">
    <property type="entry name" value="NADH-UBIQUINONE OXIDOREDUCTASE CHAIN 3"/>
    <property type="match status" value="1"/>
</dbReference>
<sequence length="117" mass="13490">MYSIFLSTMMISTIMLILVMILNLVSKKTFMDQEKSSPFECGFDPKTYARTPFSIQFFLIAMIFLIFDVEIALLIPLIKTLHNSSMISFSMVSISFILILIIGLIHEWKQGALNWKK</sequence>
<keyword evidence="7 13" id="KW-1278">Translocase</keyword>
<dbReference type="FunFam" id="1.20.58.1610:FF:000004">
    <property type="entry name" value="NADH-quinone oxidoreductase subunit A"/>
    <property type="match status" value="1"/>
</dbReference>
<evidence type="ECO:0000256" key="7">
    <source>
        <dbReference type="ARBA" id="ARBA00022967"/>
    </source>
</evidence>
<dbReference type="GO" id="GO:0008137">
    <property type="term" value="F:NADH dehydrogenase (ubiquinone) activity"/>
    <property type="evidence" value="ECO:0007669"/>
    <property type="project" value="UniProtKB-UniRule"/>
</dbReference>
<evidence type="ECO:0000313" key="14">
    <source>
        <dbReference type="EMBL" id="AXS66126.1"/>
    </source>
</evidence>
<evidence type="ECO:0000256" key="9">
    <source>
        <dbReference type="ARBA" id="ARBA00023027"/>
    </source>
</evidence>
<dbReference type="Pfam" id="PF00507">
    <property type="entry name" value="Oxidored_q4"/>
    <property type="match status" value="1"/>
</dbReference>
<reference evidence="14" key="1">
    <citation type="journal article" date="2018" name="J. ISSAAS">
        <title>The contribution of mitochondrial metagenomics to large-scale data mining and phylogenetic analysis of Coleoptera.</title>
        <authorList>
            <person name="Miller K."/>
            <person name="Linard B."/>
            <person name="Motyka M."/>
            <person name="Bocek M."/>
            <person name="Vogler A.P."/>
        </authorList>
    </citation>
    <scope>NUCLEOTIDE SEQUENCE</scope>
</reference>
<dbReference type="AlphaFoldDB" id="A0A346RJ79"/>
<dbReference type="Gene3D" id="1.20.58.1610">
    <property type="entry name" value="NADH:ubiquinone/plastoquinone oxidoreductase, chain 3"/>
    <property type="match status" value="1"/>
</dbReference>
<comment type="subcellular location">
    <subcellularLocation>
        <location evidence="1">Membrane</location>
        <topology evidence="1">Multi-pass membrane protein</topology>
    </subcellularLocation>
    <subcellularLocation>
        <location evidence="13">Mitochondrion membrane</location>
        <topology evidence="13">Multi-pass membrane protein</topology>
    </subcellularLocation>
</comment>
<dbReference type="GO" id="GO:0031966">
    <property type="term" value="C:mitochondrial membrane"/>
    <property type="evidence" value="ECO:0007669"/>
    <property type="project" value="UniProtKB-SubCell"/>
</dbReference>
<protein>
    <recommendedName>
        <fullName evidence="4 13">NADH-ubiquinone oxidoreductase chain 3</fullName>
        <ecNumber evidence="3 13">7.1.1.2</ecNumber>
    </recommendedName>
</protein>
<evidence type="ECO:0000256" key="8">
    <source>
        <dbReference type="ARBA" id="ARBA00022989"/>
    </source>
</evidence>
<name>A0A346RJ79_9CUCU</name>
<dbReference type="EC" id="7.1.1.2" evidence="3 13"/>
<gene>
    <name evidence="14" type="primary">nad3</name>
</gene>
<keyword evidence="13 14" id="KW-0496">Mitochondrion</keyword>
<evidence type="ECO:0000256" key="4">
    <source>
        <dbReference type="ARBA" id="ARBA00021007"/>
    </source>
</evidence>
<evidence type="ECO:0000256" key="10">
    <source>
        <dbReference type="ARBA" id="ARBA00023075"/>
    </source>
</evidence>
<evidence type="ECO:0000256" key="2">
    <source>
        <dbReference type="ARBA" id="ARBA00008472"/>
    </source>
</evidence>
<keyword evidence="10 13" id="KW-0830">Ubiquinone</keyword>
<evidence type="ECO:0000256" key="6">
    <source>
        <dbReference type="ARBA" id="ARBA00022692"/>
    </source>
</evidence>
<comment type="catalytic activity">
    <reaction evidence="12 13">
        <text>a ubiquinone + NADH + 5 H(+)(in) = a ubiquinol + NAD(+) + 4 H(+)(out)</text>
        <dbReference type="Rhea" id="RHEA:29091"/>
        <dbReference type="Rhea" id="RHEA-COMP:9565"/>
        <dbReference type="Rhea" id="RHEA-COMP:9566"/>
        <dbReference type="ChEBI" id="CHEBI:15378"/>
        <dbReference type="ChEBI" id="CHEBI:16389"/>
        <dbReference type="ChEBI" id="CHEBI:17976"/>
        <dbReference type="ChEBI" id="CHEBI:57540"/>
        <dbReference type="ChEBI" id="CHEBI:57945"/>
        <dbReference type="EC" id="7.1.1.2"/>
    </reaction>
</comment>
<keyword evidence="11 13" id="KW-0472">Membrane</keyword>
<keyword evidence="5 13" id="KW-0813">Transport</keyword>
<dbReference type="PANTHER" id="PTHR11058">
    <property type="entry name" value="NADH-UBIQUINONE OXIDOREDUCTASE CHAIN 3"/>
    <property type="match status" value="1"/>
</dbReference>
<evidence type="ECO:0000256" key="5">
    <source>
        <dbReference type="ARBA" id="ARBA00022448"/>
    </source>
</evidence>
<feature type="transmembrane region" description="Helical" evidence="13">
    <location>
        <begin position="57"/>
        <end position="78"/>
    </location>
</feature>
<accession>A0A346RJ79</accession>
<keyword evidence="8 13" id="KW-1133">Transmembrane helix</keyword>